<accession>A0AAE9Y6K0</accession>
<keyword evidence="4" id="KW-1185">Reference proteome</keyword>
<evidence type="ECO:0000259" key="2">
    <source>
        <dbReference type="Pfam" id="PF04909"/>
    </source>
</evidence>
<dbReference type="Pfam" id="PF04909">
    <property type="entry name" value="Amidohydro_2"/>
    <property type="match status" value="1"/>
</dbReference>
<dbReference type="RefSeq" id="WP_272737018.1">
    <property type="nucleotide sequence ID" value="NZ_CP116942.1"/>
</dbReference>
<name>A0AAE9Y6K0_9ACTN</name>
<evidence type="ECO:0000313" key="4">
    <source>
        <dbReference type="Proteomes" id="UP001216390"/>
    </source>
</evidence>
<dbReference type="PANTHER" id="PTHR21240">
    <property type="entry name" value="2-AMINO-3-CARBOXYLMUCONATE-6-SEMIALDEHYDE DECARBOXYLASE"/>
    <property type="match status" value="1"/>
</dbReference>
<sequence length="389" mass="42373">MSYVGTRPTLDADSHLMELPGFLDPYIEAPMRERLRGRDMAAAAPLLDHATAQAERRRTDADARAEAEERLLRDKGWAAMGSFDPAERSRVVDLLGVDGQLVFATFAATMFLGRDRDLLHAGSAAHNRAVAAFCADDPRLLPVAFVPLVDTERAVALLEEAIALGCAAVHVPSTAAGDRSPTHPHLDPFWSLLEGSGLPFVLHVGGGGRLLDRAFHENGRPVTDHLGGGENIRSKDFLAISGSPSLFLGAMVLDGMFDRFPALRGGVIEEGASWVVSWLHQLDFAQRAFRRTEAPLAELTRRPSEYVHGHLWFTPFPGEPVGWMVEQAGDDLFMFSTDYPHPEGGRDPLAKFEEAMPDVPEASRDRFYYGNMADLLGPSLVPARSGAGV</sequence>
<dbReference type="GO" id="GO:0019748">
    <property type="term" value="P:secondary metabolic process"/>
    <property type="evidence" value="ECO:0007669"/>
    <property type="project" value="TreeGrafter"/>
</dbReference>
<dbReference type="InterPro" id="IPR032466">
    <property type="entry name" value="Metal_Hydrolase"/>
</dbReference>
<dbReference type="SUPFAM" id="SSF51556">
    <property type="entry name" value="Metallo-dependent hydrolases"/>
    <property type="match status" value="1"/>
</dbReference>
<proteinExistence type="predicted"/>
<reference evidence="3" key="1">
    <citation type="submission" date="2023-01" db="EMBL/GenBank/DDBJ databases">
        <title>The diversity of Class Acidimicrobiia in South China Sea sediment environments and the proposal of Iamia marina sp. nov., a novel species of the genus Iamia.</title>
        <authorList>
            <person name="He Y."/>
            <person name="Tian X."/>
        </authorList>
    </citation>
    <scope>NUCLEOTIDE SEQUENCE</scope>
    <source>
        <strain evidence="3">DSM 19957</strain>
    </source>
</reference>
<keyword evidence="1" id="KW-0456">Lyase</keyword>
<dbReference type="Gene3D" id="3.20.20.140">
    <property type="entry name" value="Metal-dependent hydrolases"/>
    <property type="match status" value="1"/>
</dbReference>
<dbReference type="GO" id="GO:0016831">
    <property type="term" value="F:carboxy-lyase activity"/>
    <property type="evidence" value="ECO:0007669"/>
    <property type="project" value="InterPro"/>
</dbReference>
<evidence type="ECO:0000313" key="3">
    <source>
        <dbReference type="EMBL" id="WCO67497.1"/>
    </source>
</evidence>
<dbReference type="InterPro" id="IPR006680">
    <property type="entry name" value="Amidohydro-rel"/>
</dbReference>
<dbReference type="GO" id="GO:0005737">
    <property type="term" value="C:cytoplasm"/>
    <property type="evidence" value="ECO:0007669"/>
    <property type="project" value="TreeGrafter"/>
</dbReference>
<dbReference type="GO" id="GO:0016787">
    <property type="term" value="F:hydrolase activity"/>
    <property type="evidence" value="ECO:0007669"/>
    <property type="project" value="InterPro"/>
</dbReference>
<evidence type="ECO:0000256" key="1">
    <source>
        <dbReference type="ARBA" id="ARBA00023239"/>
    </source>
</evidence>
<dbReference type="Proteomes" id="UP001216390">
    <property type="component" value="Chromosome"/>
</dbReference>
<gene>
    <name evidence="3" type="ORF">PO878_02030</name>
</gene>
<feature type="domain" description="Amidohydrolase-related" evidence="2">
    <location>
        <begin position="61"/>
        <end position="377"/>
    </location>
</feature>
<dbReference type="InterPro" id="IPR032465">
    <property type="entry name" value="ACMSD"/>
</dbReference>
<dbReference type="PANTHER" id="PTHR21240:SF28">
    <property type="entry name" value="ISO-OROTATE DECARBOXYLASE (EUROFUNG)"/>
    <property type="match status" value="1"/>
</dbReference>
<organism evidence="3 4">
    <name type="scientific">Iamia majanohamensis</name>
    <dbReference type="NCBI Taxonomy" id="467976"/>
    <lineage>
        <taxon>Bacteria</taxon>
        <taxon>Bacillati</taxon>
        <taxon>Actinomycetota</taxon>
        <taxon>Acidimicrobiia</taxon>
        <taxon>Acidimicrobiales</taxon>
        <taxon>Iamiaceae</taxon>
        <taxon>Iamia</taxon>
    </lineage>
</organism>
<dbReference type="EMBL" id="CP116942">
    <property type="protein sequence ID" value="WCO67497.1"/>
    <property type="molecule type" value="Genomic_DNA"/>
</dbReference>
<dbReference type="KEGG" id="ima:PO878_02030"/>
<protein>
    <submittedName>
        <fullName evidence="3">Amidohydrolase family protein</fullName>
    </submittedName>
</protein>
<dbReference type="AlphaFoldDB" id="A0AAE9Y6K0"/>